<evidence type="ECO:0000313" key="4">
    <source>
        <dbReference type="Proteomes" id="UP000027982"/>
    </source>
</evidence>
<dbReference type="Proteomes" id="UP000027982">
    <property type="component" value="Chromosome"/>
</dbReference>
<dbReference type="RefSeq" id="WP_038473289.1">
    <property type="nucleotide sequence ID" value="NZ_CP007139.1"/>
</dbReference>
<dbReference type="HOGENOM" id="CLU_030130_3_1_0"/>
<evidence type="ECO:0000313" key="3">
    <source>
        <dbReference type="EMBL" id="AIE86904.1"/>
    </source>
</evidence>
<dbReference type="SUPFAM" id="SSF56317">
    <property type="entry name" value="Carbon-nitrogen hydrolase"/>
    <property type="match status" value="1"/>
</dbReference>
<dbReference type="Gene3D" id="3.60.110.10">
    <property type="entry name" value="Carbon-nitrogen hydrolase"/>
    <property type="match status" value="1"/>
</dbReference>
<dbReference type="InterPro" id="IPR050345">
    <property type="entry name" value="Aliph_Amidase/BUP"/>
</dbReference>
<dbReference type="eggNOG" id="COG0388">
    <property type="taxonomic scope" value="Bacteria"/>
</dbReference>
<gene>
    <name evidence="3" type="ORF">OP10G_3536</name>
</gene>
<dbReference type="CDD" id="cd07197">
    <property type="entry name" value="nitrilase"/>
    <property type="match status" value="1"/>
</dbReference>
<sequence length="275" mass="29609">MRIACVQCNVVFGDPIANATAGAARLKGLKGEGVDLAVFPEAFLTGYCVECQADADALAIAAGEAPHAALTVFRDACDANDILAVVGFAEQAEGHLHNSAVLFEPGKEPRIYRKSHLPDLGLDKYVRAGSELPVFDTRLGRIGILICFDLRAPEATRVLAMQGAEILLLPTNWPEGAETSADHISIARAAENRIFVATCNRVGEENGFRFIGRSKIIHPTGRVLASAGDAEATLIVDVDLAEARQKRTVNIPGKYEVDVFESRRPELYGELIKDV</sequence>
<dbReference type="PROSITE" id="PS50263">
    <property type="entry name" value="CN_HYDROLASE"/>
    <property type="match status" value="1"/>
</dbReference>
<dbReference type="PANTHER" id="PTHR43674:SF2">
    <property type="entry name" value="BETA-UREIDOPROPIONASE"/>
    <property type="match status" value="1"/>
</dbReference>
<evidence type="ECO:0000259" key="2">
    <source>
        <dbReference type="PROSITE" id="PS50263"/>
    </source>
</evidence>
<feature type="domain" description="CN hydrolase" evidence="2">
    <location>
        <begin position="1"/>
        <end position="240"/>
    </location>
</feature>
<keyword evidence="1 3" id="KW-0378">Hydrolase</keyword>
<accession>A0A068NYE2</accession>
<dbReference type="KEGG" id="fgi:OP10G_3536"/>
<dbReference type="EMBL" id="CP007139">
    <property type="protein sequence ID" value="AIE86904.1"/>
    <property type="molecule type" value="Genomic_DNA"/>
</dbReference>
<organism evidence="3 4">
    <name type="scientific">Fimbriimonas ginsengisoli Gsoil 348</name>
    <dbReference type="NCBI Taxonomy" id="661478"/>
    <lineage>
        <taxon>Bacteria</taxon>
        <taxon>Bacillati</taxon>
        <taxon>Armatimonadota</taxon>
        <taxon>Fimbriimonadia</taxon>
        <taxon>Fimbriimonadales</taxon>
        <taxon>Fimbriimonadaceae</taxon>
        <taxon>Fimbriimonas</taxon>
    </lineage>
</organism>
<name>A0A068NYE2_FIMGI</name>
<dbReference type="GO" id="GO:0016811">
    <property type="term" value="F:hydrolase activity, acting on carbon-nitrogen (but not peptide) bonds, in linear amides"/>
    <property type="evidence" value="ECO:0007669"/>
    <property type="project" value="UniProtKB-ARBA"/>
</dbReference>
<protein>
    <submittedName>
        <fullName evidence="3">Putative amidohydrolase</fullName>
    </submittedName>
</protein>
<dbReference type="InterPro" id="IPR003010">
    <property type="entry name" value="C-N_Hydrolase"/>
</dbReference>
<dbReference type="STRING" id="661478.OP10G_3536"/>
<dbReference type="PANTHER" id="PTHR43674">
    <property type="entry name" value="NITRILASE C965.09-RELATED"/>
    <property type="match status" value="1"/>
</dbReference>
<dbReference type="AlphaFoldDB" id="A0A068NYE2"/>
<evidence type="ECO:0000256" key="1">
    <source>
        <dbReference type="ARBA" id="ARBA00022801"/>
    </source>
</evidence>
<dbReference type="OrthoDB" id="9811121at2"/>
<keyword evidence="4" id="KW-1185">Reference proteome</keyword>
<dbReference type="Pfam" id="PF00795">
    <property type="entry name" value="CN_hydrolase"/>
    <property type="match status" value="1"/>
</dbReference>
<dbReference type="InterPro" id="IPR036526">
    <property type="entry name" value="C-N_Hydrolase_sf"/>
</dbReference>
<proteinExistence type="predicted"/>
<reference evidence="3 4" key="1">
    <citation type="journal article" date="2014" name="PLoS ONE">
        <title>The first complete genome sequence of the class fimbriimonadia in the phylum armatimonadetes.</title>
        <authorList>
            <person name="Hu Z.Y."/>
            <person name="Wang Y.Z."/>
            <person name="Im W.T."/>
            <person name="Wang S.Y."/>
            <person name="Zhao G.P."/>
            <person name="Zheng H.J."/>
            <person name="Quan Z.X."/>
        </authorList>
    </citation>
    <scope>NUCLEOTIDE SEQUENCE [LARGE SCALE GENOMIC DNA]</scope>
    <source>
        <strain evidence="3">Gsoil 348</strain>
    </source>
</reference>